<gene>
    <name evidence="1" type="ORF">METZ01_LOCUS438856</name>
</gene>
<dbReference type="AlphaFoldDB" id="A0A382YRU7"/>
<evidence type="ECO:0000313" key="1">
    <source>
        <dbReference type="EMBL" id="SVD86002.1"/>
    </source>
</evidence>
<reference evidence="1" key="1">
    <citation type="submission" date="2018-05" db="EMBL/GenBank/DDBJ databases">
        <authorList>
            <person name="Lanie J.A."/>
            <person name="Ng W.-L."/>
            <person name="Kazmierczak K.M."/>
            <person name="Andrzejewski T.M."/>
            <person name="Davidsen T.M."/>
            <person name="Wayne K.J."/>
            <person name="Tettelin H."/>
            <person name="Glass J.I."/>
            <person name="Rusch D."/>
            <person name="Podicherti R."/>
            <person name="Tsui H.-C.T."/>
            <person name="Winkler M.E."/>
        </authorList>
    </citation>
    <scope>NUCLEOTIDE SEQUENCE</scope>
</reference>
<organism evidence="1">
    <name type="scientific">marine metagenome</name>
    <dbReference type="NCBI Taxonomy" id="408172"/>
    <lineage>
        <taxon>unclassified sequences</taxon>
        <taxon>metagenomes</taxon>
        <taxon>ecological metagenomes</taxon>
    </lineage>
</organism>
<proteinExistence type="predicted"/>
<sequence>MVKSKKKTEKRKETTAEFVKRISEHKEWVKRNGTKRRTGRHHR</sequence>
<accession>A0A382YRU7</accession>
<dbReference type="EMBL" id="UINC01178050">
    <property type="protein sequence ID" value="SVD86002.1"/>
    <property type="molecule type" value="Genomic_DNA"/>
</dbReference>
<name>A0A382YRU7_9ZZZZ</name>
<protein>
    <submittedName>
        <fullName evidence="1">Uncharacterized protein</fullName>
    </submittedName>
</protein>